<feature type="region of interest" description="Disordered" evidence="2">
    <location>
        <begin position="1726"/>
        <end position="1811"/>
    </location>
</feature>
<evidence type="ECO:0000313" key="5">
    <source>
        <dbReference type="Proteomes" id="UP000249056"/>
    </source>
</evidence>
<dbReference type="InterPro" id="IPR033031">
    <property type="entry name" value="Scc2/Nipped-B"/>
</dbReference>
<comment type="caution">
    <text evidence="4">The sequence shown here is derived from an EMBL/GenBank/DDBJ whole genome shotgun (WGS) entry which is preliminary data.</text>
</comment>
<keyword evidence="1" id="KW-0677">Repeat</keyword>
<accession>A0A395IZM1</accession>
<feature type="compositionally biased region" description="Low complexity" evidence="2">
    <location>
        <begin position="1777"/>
        <end position="1797"/>
    </location>
</feature>
<reference evidence="4 5" key="1">
    <citation type="submission" date="2018-06" db="EMBL/GenBank/DDBJ databases">
        <title>Genome Sequence of the Brown Rot Fungal Pathogen Monilinia fructigena.</title>
        <authorList>
            <person name="Landi L."/>
            <person name="De Miccolis Angelini R.M."/>
            <person name="Pollastro S."/>
            <person name="Abate D."/>
            <person name="Faretra F."/>
            <person name="Romanazzi G."/>
        </authorList>
    </citation>
    <scope>NUCLEOTIDE SEQUENCE [LARGE SCALE GENOMIC DNA]</scope>
    <source>
        <strain evidence="4 5">Mfrg269</strain>
    </source>
</reference>
<dbReference type="OrthoDB" id="418242at2759"/>
<dbReference type="InterPro" id="IPR024986">
    <property type="entry name" value="Nipped-B_C"/>
</dbReference>
<evidence type="ECO:0000256" key="2">
    <source>
        <dbReference type="SAM" id="MobiDB-lite"/>
    </source>
</evidence>
<gene>
    <name evidence="4" type="ORF">DID88_005393</name>
</gene>
<feature type="compositionally biased region" description="Polar residues" evidence="2">
    <location>
        <begin position="245"/>
        <end position="268"/>
    </location>
</feature>
<name>A0A395IZM1_9HELO</name>
<feature type="compositionally biased region" description="Low complexity" evidence="2">
    <location>
        <begin position="274"/>
        <end position="298"/>
    </location>
</feature>
<dbReference type="GO" id="GO:0010468">
    <property type="term" value="P:regulation of gene expression"/>
    <property type="evidence" value="ECO:0007669"/>
    <property type="project" value="InterPro"/>
</dbReference>
<dbReference type="GO" id="GO:0071169">
    <property type="term" value="P:establishment of protein localization to chromatin"/>
    <property type="evidence" value="ECO:0007669"/>
    <property type="project" value="TreeGrafter"/>
</dbReference>
<dbReference type="GO" id="GO:0090694">
    <property type="term" value="C:Scc2-Scc4 cohesin loading complex"/>
    <property type="evidence" value="ECO:0007669"/>
    <property type="project" value="TreeGrafter"/>
</dbReference>
<dbReference type="PANTHER" id="PTHR21704:SF18">
    <property type="entry name" value="NIPPED-B-LIKE PROTEIN"/>
    <property type="match status" value="1"/>
</dbReference>
<dbReference type="CDD" id="cd23958">
    <property type="entry name" value="SCC2"/>
    <property type="match status" value="1"/>
</dbReference>
<dbReference type="Proteomes" id="UP000249056">
    <property type="component" value="Unassembled WGS sequence"/>
</dbReference>
<dbReference type="InterPro" id="IPR011989">
    <property type="entry name" value="ARM-like"/>
</dbReference>
<dbReference type="GO" id="GO:0140588">
    <property type="term" value="P:chromatin looping"/>
    <property type="evidence" value="ECO:0007669"/>
    <property type="project" value="InterPro"/>
</dbReference>
<dbReference type="SUPFAM" id="SSF48371">
    <property type="entry name" value="ARM repeat"/>
    <property type="match status" value="1"/>
</dbReference>
<keyword evidence="5" id="KW-1185">Reference proteome</keyword>
<keyword evidence="1" id="KW-0131">Cell cycle</keyword>
<dbReference type="GO" id="GO:0034087">
    <property type="term" value="P:establishment of mitotic sister chromatid cohesion"/>
    <property type="evidence" value="ECO:0007669"/>
    <property type="project" value="TreeGrafter"/>
</dbReference>
<comment type="subcellular location">
    <subcellularLocation>
        <location evidence="1">Nucleus</location>
    </subcellularLocation>
</comment>
<evidence type="ECO:0000313" key="4">
    <source>
        <dbReference type="EMBL" id="RAL65725.1"/>
    </source>
</evidence>
<feature type="domain" description="Sister chromatid cohesion C-terminal" evidence="3">
    <location>
        <begin position="1403"/>
        <end position="1586"/>
    </location>
</feature>
<dbReference type="Gene3D" id="1.25.10.10">
    <property type="entry name" value="Leucine-rich Repeat Variant"/>
    <property type="match status" value="1"/>
</dbReference>
<evidence type="ECO:0000256" key="1">
    <source>
        <dbReference type="RuleBase" id="RU364107"/>
    </source>
</evidence>
<feature type="region of interest" description="Disordered" evidence="2">
    <location>
        <begin position="636"/>
        <end position="674"/>
    </location>
</feature>
<dbReference type="GO" id="GO:0061775">
    <property type="term" value="F:cohesin loader activity"/>
    <property type="evidence" value="ECO:0007669"/>
    <property type="project" value="InterPro"/>
</dbReference>
<evidence type="ECO:0000259" key="3">
    <source>
        <dbReference type="Pfam" id="PF12830"/>
    </source>
</evidence>
<feature type="region of interest" description="Disordered" evidence="2">
    <location>
        <begin position="242"/>
        <end position="318"/>
    </location>
</feature>
<feature type="compositionally biased region" description="Basic residues" evidence="2">
    <location>
        <begin position="165"/>
        <end position="174"/>
    </location>
</feature>
<dbReference type="FunFam" id="1.25.10.10:FF:000494">
    <property type="entry name" value="Sister chromatid cohesion protein"/>
    <property type="match status" value="1"/>
</dbReference>
<protein>
    <recommendedName>
        <fullName evidence="1">Sister chromatid cohesion protein</fullName>
    </recommendedName>
</protein>
<keyword evidence="1" id="KW-0539">Nucleus</keyword>
<sequence>MDGSNGYGYYNGHTASKGASSSREHRQMRPRPFTVDEALPYSPFSSVVPFNSDIIPLPTIGLSSSSSLFPNTSERQQGRESLESLNADVINPYQTSQRLQKTLKDLGKLLKPEDHIEYNFKIGPKIASTPDYAPLKPNLSPFAQILYDSTKVKYRTAECSEAPNMRHRVQKQRTKSQSQTKPRTPSGSYVNTNLQAHNANANTNATIFPEAVTTKPAAEYTNVTPRPKLQIAVEIPLPKAPPTFYKQTTDPIPNPHISKTSAPSSHSQAPILPPLRAAPATVQSQQQTQTHPSSSSQTDPARKRKRAGSDEYEGNVSGVIDQREKAEIAARNLREYLQDIFESENQFQPDTNLSNNFFILTNEGIGLAANPQTRVEGLLNRIIEVGRFKQVPLDDLIRIQKLSEAALKETETLDLKIDEEMSESDVETLFSQIANAELGIKSARTSLRLMTGGRDEKQLYSEDLIQSALNAFKNIMESFMIPIVEMRSTGSTSTLFKLLSAQKKVIVNLLAQCRRLLSLMAVLVANIDLSETVINSLEFATSKLIFVENAHAEKDSILGISKFDNLRVVAMDVLAQVFNNNPKERAEIFNEVLTSLEKLPVSKQSARQFKLADGGSIQLVSALIMKLIQTSASKTDDAKEKRRLKAQDALNGDDEGRENGVDDSNSRRRYDTEKRAIEQNVTAIQELKDCGAPLLDSATQNTGYVVNFIMVQLAEADKTPAPAKNMALDLLGSMGAAISELHSHVRKTAASLENRDGRMELTLSRMVEESLKNEANIHEVLTWGGPYSMCLDFMEDRCFTDSQLTSSVSLLIVEWASKLSTEYDNILDDDPDHERIEENYGKTAYRLRMIITDKRWFSTEHGYGSVDPIHARLAYSLTLLHSTFCKSFTRVLDILLRSMFSEQATVRSKSLKSVHQVLETDPTILDREPTAKQMILRCSNDPSVGVRDSALGLIGKCISLRPALEVEMTPSILHRVNDSGVGVRKRAMKLLKDIYLNNTNKDVRASIADAILYRVTDLDDGVQELARSTIEEVWMLPFYKVTGSEDTSVQARLAISDHVTLIIKTAQRQNGTSSVLDKVLQNLLSPKSKYPDANFKVCKALVAAMFETIIDNPASEDSDAPNARDALDVLTIFAKSNPNLFTADQIQLLQPYVSNVGGGDEAAIYRSVVVIFRYVLPSLPKVQHGFLTAIRKDLLPTMTRSPKSILDDIVACLWIISSVLNDYHNLTRVVLSSLAGIHKMRSIDLNDPKRADFVKKLTKLLLICGMCGKHCDLDPQHEVFKEKEFPNMKGTSVSRLMVDTFAPFSTPSQPMEVRKHALDAMGMVCQSWPKNFSAANVYTTFIQVFSDQDLELETIVMRAFKEYLSIEEKRSEENDDGAVGTGTDSKAKLGVMGGSQGDGVALDIAQRFLKDIARIALGSQDKEALLAAEVVASINRQGLVHPKETACTLIALETSPTNKIADIAFREHKALHEKHETILEKEYMRAVLAAYAYQRDVVKDTHGATLNPFTSKLWMMIEIMKISKVKNRKKLFDSLCSRINFDPAKLDSIEDLPHHLDFAQFIIENLAFFEYQTVDELLSTINSMEKLVTATGTGIAHAIETEILHISLDQPSNVTDANGQAHQEEPKRDSMRLQQLTAISIMLTNLWEARTYLRRQFGLMNREGKIKGATKELNRAPVKVPSVTGDKFWGEVCIRMTSYESEEKMEQQCRAFVELLNVDHDFKISAENDEVDDRARMSTPSDGEDTTPGPPGSSGRGRKRKAGASGAVGGRKKRARSSSVPRGRGRPKGSTSGSGKRSSVERNDDDVVEWE</sequence>
<organism evidence="4 5">
    <name type="scientific">Monilinia fructigena</name>
    <dbReference type="NCBI Taxonomy" id="38457"/>
    <lineage>
        <taxon>Eukaryota</taxon>
        <taxon>Fungi</taxon>
        <taxon>Dikarya</taxon>
        <taxon>Ascomycota</taxon>
        <taxon>Pezizomycotina</taxon>
        <taxon>Leotiomycetes</taxon>
        <taxon>Helotiales</taxon>
        <taxon>Sclerotiniaceae</taxon>
        <taxon>Monilinia</taxon>
    </lineage>
</organism>
<dbReference type="GO" id="GO:1990414">
    <property type="term" value="P:replication-born double-strand break repair via sister chromatid exchange"/>
    <property type="evidence" value="ECO:0007669"/>
    <property type="project" value="TreeGrafter"/>
</dbReference>
<feature type="region of interest" description="Disordered" evidence="2">
    <location>
        <begin position="162"/>
        <end position="189"/>
    </location>
</feature>
<dbReference type="GO" id="GO:0003682">
    <property type="term" value="F:chromatin binding"/>
    <property type="evidence" value="ECO:0007669"/>
    <property type="project" value="TreeGrafter"/>
</dbReference>
<dbReference type="PANTHER" id="PTHR21704">
    <property type="entry name" value="NIPPED-B-LIKE PROTEIN DELANGIN SCC2-RELATED"/>
    <property type="match status" value="1"/>
</dbReference>
<proteinExistence type="inferred from homology"/>
<dbReference type="Pfam" id="PF12830">
    <property type="entry name" value="Nipped-B_C"/>
    <property type="match status" value="1"/>
</dbReference>
<dbReference type="EMBL" id="QKRW01000009">
    <property type="protein sequence ID" value="RAL65725.1"/>
    <property type="molecule type" value="Genomic_DNA"/>
</dbReference>
<dbReference type="InterPro" id="IPR016024">
    <property type="entry name" value="ARM-type_fold"/>
</dbReference>
<dbReference type="Pfam" id="PF20168">
    <property type="entry name" value="PDS5"/>
    <property type="match status" value="1"/>
</dbReference>
<feature type="region of interest" description="Disordered" evidence="2">
    <location>
        <begin position="1"/>
        <end position="29"/>
    </location>
</feature>
<comment type="similarity">
    <text evidence="1">Belongs to the SCC2/Nipped-B family.</text>
</comment>
<feature type="compositionally biased region" description="Basic and acidic residues" evidence="2">
    <location>
        <begin position="657"/>
        <end position="674"/>
    </location>
</feature>